<dbReference type="Proteomes" id="UP001295684">
    <property type="component" value="Unassembled WGS sequence"/>
</dbReference>
<comment type="caution">
    <text evidence="2">The sequence shown here is derived from an EMBL/GenBank/DDBJ whole genome shotgun (WGS) entry which is preliminary data.</text>
</comment>
<organism evidence="2 3">
    <name type="scientific">Euplotes crassus</name>
    <dbReference type="NCBI Taxonomy" id="5936"/>
    <lineage>
        <taxon>Eukaryota</taxon>
        <taxon>Sar</taxon>
        <taxon>Alveolata</taxon>
        <taxon>Ciliophora</taxon>
        <taxon>Intramacronucleata</taxon>
        <taxon>Spirotrichea</taxon>
        <taxon>Hypotrichia</taxon>
        <taxon>Euplotida</taxon>
        <taxon>Euplotidae</taxon>
        <taxon>Moneuplotes</taxon>
    </lineage>
</organism>
<dbReference type="PANTHER" id="PTHR14145:SF1">
    <property type="entry name" value="26S PROTEASOME NON-ATPASE REGULATORY SUBUNIT 6"/>
    <property type="match status" value="1"/>
</dbReference>
<feature type="domain" description="PCI" evidence="1">
    <location>
        <begin position="215"/>
        <end position="385"/>
    </location>
</feature>
<proteinExistence type="predicted"/>
<sequence>MADIEDTVESICENYSGYMKFGKLFTVIENIFKRYDISTDDNKYKLVSETLAKIYKMAMDEKMYGVAETAQNYCESLGIPASSIGIDTAEIVKQTEAFKAKIDAKKIEIEKAKKSLKKDIVRIEYYNLGELFYENGSMQKAAEAYRIAYCFSIHTEDIVSSSIKLGIVSIYNRNYTFGLKFVKEAVFKDLESPQEPKVSHLLSTVFALLHLGAGNLREAAQCLWERPICTQEELPIFGTEKDLAFYAIISGLLTLQRKQFKEDYYSKPNFRILLENYPEMLELGSTFINFDFDKYFKLLSQFQEEFRFDFYLSKNFFFMMQKCKKKVLVTYITPYKTVDLKEMADSIGMSIEDTERAVEELIETNEIKYKINKYNKSLSAKTEDYKLDSFKKAVKVGDEFIKGMESMLLKYHLRKITK</sequence>
<dbReference type="GO" id="GO:0043161">
    <property type="term" value="P:proteasome-mediated ubiquitin-dependent protein catabolic process"/>
    <property type="evidence" value="ECO:0007669"/>
    <property type="project" value="TreeGrafter"/>
</dbReference>
<dbReference type="InterPro" id="IPR000717">
    <property type="entry name" value="PCI_dom"/>
</dbReference>
<evidence type="ECO:0000313" key="3">
    <source>
        <dbReference type="Proteomes" id="UP001295684"/>
    </source>
</evidence>
<dbReference type="InterPro" id="IPR045135">
    <property type="entry name" value="Rpn7_N"/>
</dbReference>
<dbReference type="SMART" id="SM00088">
    <property type="entry name" value="PINT"/>
    <property type="match status" value="1"/>
</dbReference>
<dbReference type="Pfam" id="PF10602">
    <property type="entry name" value="RPN7"/>
    <property type="match status" value="1"/>
</dbReference>
<evidence type="ECO:0000313" key="2">
    <source>
        <dbReference type="EMBL" id="CAI2371111.1"/>
    </source>
</evidence>
<dbReference type="InterPro" id="IPR036390">
    <property type="entry name" value="WH_DNA-bd_sf"/>
</dbReference>
<accession>A0AAD1XGG2</accession>
<name>A0AAD1XGG2_EUPCR</name>
<dbReference type="Gene3D" id="1.25.40.570">
    <property type="match status" value="1"/>
</dbReference>
<reference evidence="2" key="1">
    <citation type="submission" date="2023-07" db="EMBL/GenBank/DDBJ databases">
        <authorList>
            <consortium name="AG Swart"/>
            <person name="Singh M."/>
            <person name="Singh A."/>
            <person name="Seah K."/>
            <person name="Emmerich C."/>
        </authorList>
    </citation>
    <scope>NUCLEOTIDE SEQUENCE</scope>
    <source>
        <strain evidence="2">DP1</strain>
    </source>
</reference>
<dbReference type="EMBL" id="CAMPGE010012338">
    <property type="protein sequence ID" value="CAI2371111.1"/>
    <property type="molecule type" value="Genomic_DNA"/>
</dbReference>
<dbReference type="PANTHER" id="PTHR14145">
    <property type="entry name" value="26S PROTESOME SUBUNIT 6"/>
    <property type="match status" value="1"/>
</dbReference>
<dbReference type="InterPro" id="IPR019585">
    <property type="entry name" value="Rpn7/CSN1"/>
</dbReference>
<dbReference type="AlphaFoldDB" id="A0AAD1XGG2"/>
<dbReference type="SUPFAM" id="SSF46785">
    <property type="entry name" value="Winged helix' DNA-binding domain"/>
    <property type="match status" value="1"/>
</dbReference>
<gene>
    <name evidence="2" type="ORF">ECRASSUSDP1_LOCUS12431</name>
</gene>
<protein>
    <recommendedName>
        <fullName evidence="1">PCI domain-containing protein</fullName>
    </recommendedName>
</protein>
<dbReference type="PROSITE" id="PS50250">
    <property type="entry name" value="PCI"/>
    <property type="match status" value="1"/>
</dbReference>
<dbReference type="Pfam" id="PF01399">
    <property type="entry name" value="PCI"/>
    <property type="match status" value="1"/>
</dbReference>
<keyword evidence="3" id="KW-1185">Reference proteome</keyword>
<evidence type="ECO:0000259" key="1">
    <source>
        <dbReference type="PROSITE" id="PS50250"/>
    </source>
</evidence>